<reference evidence="9 10" key="1">
    <citation type="submission" date="2020-11" db="EMBL/GenBank/DDBJ databases">
        <authorList>
            <person name="Wallbank WR R."/>
            <person name="Pardo Diaz C."/>
            <person name="Kozak K."/>
            <person name="Martin S."/>
            <person name="Jiggins C."/>
            <person name="Moest M."/>
            <person name="Warren A I."/>
            <person name="Generalovic N T."/>
            <person name="Byers J.R.P. K."/>
            <person name="Montejo-Kovacevich G."/>
            <person name="Yen C E."/>
        </authorList>
    </citation>
    <scope>NUCLEOTIDE SEQUENCE [LARGE SCALE GENOMIC DNA]</scope>
</reference>
<gene>
    <name evidence="9" type="ORF">HERILL_LOCUS1214</name>
</gene>
<keyword evidence="7" id="KW-0325">Glycoprotein</keyword>
<comment type="subcellular location">
    <subcellularLocation>
        <location evidence="1">Cell membrane</location>
        <topology evidence="1">Multi-pass membrane protein</topology>
    </subcellularLocation>
</comment>
<evidence type="ECO:0000313" key="10">
    <source>
        <dbReference type="Proteomes" id="UP000594454"/>
    </source>
</evidence>
<keyword evidence="4 8" id="KW-1133">Transmembrane helix</keyword>
<dbReference type="GO" id="GO:0005886">
    <property type="term" value="C:plasma membrane"/>
    <property type="evidence" value="ECO:0007669"/>
    <property type="project" value="UniProtKB-SubCell"/>
</dbReference>
<evidence type="ECO:0000256" key="2">
    <source>
        <dbReference type="ARBA" id="ARBA00022475"/>
    </source>
</evidence>
<dbReference type="AlphaFoldDB" id="A0A7R8YLV0"/>
<dbReference type="FunCoup" id="A0A7R8YLV0">
    <property type="interactions" value="40"/>
</dbReference>
<proteinExistence type="predicted"/>
<evidence type="ECO:0000256" key="1">
    <source>
        <dbReference type="ARBA" id="ARBA00004651"/>
    </source>
</evidence>
<feature type="transmembrane region" description="Helical" evidence="8">
    <location>
        <begin position="299"/>
        <end position="324"/>
    </location>
</feature>
<name>A0A7R8YLV0_HERIL</name>
<evidence type="ECO:0000256" key="6">
    <source>
        <dbReference type="ARBA" id="ARBA00023170"/>
    </source>
</evidence>
<dbReference type="InParanoid" id="A0A7R8YLV0"/>
<dbReference type="Proteomes" id="UP000594454">
    <property type="component" value="Chromosome 1"/>
</dbReference>
<dbReference type="PANTHER" id="PTHR42643">
    <property type="entry name" value="IONOTROPIC RECEPTOR 20A-RELATED"/>
    <property type="match status" value="1"/>
</dbReference>
<dbReference type="PANTHER" id="PTHR42643:SF41">
    <property type="entry name" value="IONOTROPIC RECEPTOR 20A-RELATED"/>
    <property type="match status" value="1"/>
</dbReference>
<evidence type="ECO:0000256" key="7">
    <source>
        <dbReference type="ARBA" id="ARBA00023180"/>
    </source>
</evidence>
<evidence type="ECO:0000256" key="3">
    <source>
        <dbReference type="ARBA" id="ARBA00022692"/>
    </source>
</evidence>
<keyword evidence="5 8" id="KW-0472">Membrane</keyword>
<evidence type="ECO:0000313" key="9">
    <source>
        <dbReference type="EMBL" id="CAD7077916.1"/>
    </source>
</evidence>
<feature type="transmembrane region" description="Helical" evidence="8">
    <location>
        <begin position="362"/>
        <end position="383"/>
    </location>
</feature>
<protein>
    <recommendedName>
        <fullName evidence="11">Ionotropic receptor</fullName>
    </recommendedName>
</protein>
<evidence type="ECO:0000256" key="5">
    <source>
        <dbReference type="ARBA" id="ARBA00023136"/>
    </source>
</evidence>
<organism evidence="9 10">
    <name type="scientific">Hermetia illucens</name>
    <name type="common">Black soldier fly</name>
    <dbReference type="NCBI Taxonomy" id="343691"/>
    <lineage>
        <taxon>Eukaryota</taxon>
        <taxon>Metazoa</taxon>
        <taxon>Ecdysozoa</taxon>
        <taxon>Arthropoda</taxon>
        <taxon>Hexapoda</taxon>
        <taxon>Insecta</taxon>
        <taxon>Pterygota</taxon>
        <taxon>Neoptera</taxon>
        <taxon>Endopterygota</taxon>
        <taxon>Diptera</taxon>
        <taxon>Brachycera</taxon>
        <taxon>Stratiomyomorpha</taxon>
        <taxon>Stratiomyidae</taxon>
        <taxon>Hermetiinae</taxon>
        <taxon>Hermetia</taxon>
    </lineage>
</organism>
<feature type="transmembrane region" description="Helical" evidence="8">
    <location>
        <begin position="469"/>
        <end position="492"/>
    </location>
</feature>
<dbReference type="EMBL" id="LR899009">
    <property type="protein sequence ID" value="CAD7077916.1"/>
    <property type="molecule type" value="Genomic_DNA"/>
</dbReference>
<evidence type="ECO:0008006" key="11">
    <source>
        <dbReference type="Google" id="ProtNLM"/>
    </source>
</evidence>
<sequence>MVTGIFFLLAFATVEGFTLPLRIVRLLQSASTIVVFDERIESSEENFVGILEVSSAPVIIIRGENFELYNYVHEDFVAVVLLPDLSNQPLDHVFASVKFLERSRVVFALLNSGKDMDSSIEILFRQCFTNGFLNVLLLHNIHFKVNQTFKIYTFLPFPTFKIVELIEAENTEDLFPDKLKNVYGYPIRTIFRHDYPRSYFYKTGNGIARNGGYLTKMLLTFAERYGASLHVVDTVNSLDKNKLISMIKTGEIDVAPNLIPPVMGKTTNSYPLNKMNVLLVAPQLKKVPRFMYLLKPFDLSIWVSLGSFLLYAALAEGLILILVFKTIDFGGAFMSVFLGIIYQGVGGRLFERWRFAIIHGQVLILGFILINFYLAILSSYLTVELFEKYPKTYSEIRESGMKIMAERNSLSHYIYFGGVPDGYKDLYFAVDVDELLTHVFSLNTSYVYGLSSDRIHLLEIHQRHLRKPLLSATNILTMEFIANCPVICSWVLRYKFDEFIFRAIDYGFIQKWFSDVLLERDPIDMKGNRTWYMVATGAKPLTYDNLSFLWNCLVFGWCISCVIFIFEKISFLIMLHRSINSINSK</sequence>
<evidence type="ECO:0000256" key="4">
    <source>
        <dbReference type="ARBA" id="ARBA00022989"/>
    </source>
</evidence>
<keyword evidence="6" id="KW-0675">Receptor</keyword>
<feature type="transmembrane region" description="Helical" evidence="8">
    <location>
        <begin position="331"/>
        <end position="350"/>
    </location>
</feature>
<evidence type="ECO:0000256" key="8">
    <source>
        <dbReference type="SAM" id="Phobius"/>
    </source>
</evidence>
<keyword evidence="2" id="KW-1003">Cell membrane</keyword>
<keyword evidence="10" id="KW-1185">Reference proteome</keyword>
<feature type="transmembrane region" description="Helical" evidence="8">
    <location>
        <begin position="548"/>
        <end position="575"/>
    </location>
</feature>
<dbReference type="InterPro" id="IPR052192">
    <property type="entry name" value="Insect_Ionotropic_Sensory_Rcpt"/>
</dbReference>
<dbReference type="OrthoDB" id="8044407at2759"/>
<keyword evidence="3 8" id="KW-0812">Transmembrane</keyword>
<accession>A0A7R8YLV0</accession>